<accession>Q5KLR6</accession>
<dbReference type="KEGG" id="cne:CNB04320"/>
<dbReference type="VEuPathDB" id="FungiDB:CNB04320"/>
<dbReference type="OrthoDB" id="341898at2759"/>
<dbReference type="OMA" id="DEWDENV"/>
<evidence type="ECO:0000313" key="3">
    <source>
        <dbReference type="EMBL" id="AAW41624.1"/>
    </source>
</evidence>
<proteinExistence type="inferred from homology"/>
<sequence length="593" mass="62857">MVRPLHSIPTMSSTRADKETTLQQLAASNTFDTDWPTLKGYFQESLNDALKIFLTKGPPRPYRPRGASPPPPAAPSKPQTSLPSVTTDEVGKPPAESLLLSPSHPASMIGPASELAHNPEDLRPSTIGGLVIPPFPPLDPSRRRTPSPAPMQRSPSPLSPRANGMHNQRIVAMGIGVPDEEWDEETVIGGKKLQGWLDEAQGKAEIQRLNNLLDDMEAPPFTIQRLAELLLHPTSQHATFGKFSRAIEKSLLVTSPWGAPSYVYIPPSNFAAYPGVGPISSASSPSPDGGSESDSTVPAGSTTPLFSPIPFLVHPSHEPALAVDTGHPAASIGTEDGLLSPLNLSEEKTPSSSGRSPTPEPEDSIATTSGPSTNDIDTEMVSPGDIPRPENPQGTSDPANTSYMGRVDELDTGPLPTSEQVSIKRRSSISSSSSQMEVDDRETVVMAGQGEGGHLAPHGMADKPMPLSSTTVVKDVPEEGRMIKGLRRNESEKSLGERFVSGGVQKPEEAGQGEGGHLAPHGMADKPMPLSSTTVVKDVPEEGRMIKGLRRNESEKSLGERFVSGGVQKPEEAGLVDSAEGISKSADKEEGVE</sequence>
<dbReference type="GO" id="GO:0019888">
    <property type="term" value="F:protein phosphatase regulator activity"/>
    <property type="evidence" value="ECO:0000318"/>
    <property type="project" value="GO_Central"/>
</dbReference>
<feature type="compositionally biased region" description="Low complexity" evidence="2">
    <location>
        <begin position="280"/>
        <end position="295"/>
    </location>
</feature>
<dbReference type="GO" id="GO:0005634">
    <property type="term" value="C:nucleus"/>
    <property type="evidence" value="ECO:0000318"/>
    <property type="project" value="GO_Central"/>
</dbReference>
<evidence type="ECO:0000313" key="4">
    <source>
        <dbReference type="Proteomes" id="UP000002149"/>
    </source>
</evidence>
<feature type="compositionally biased region" description="Polar residues" evidence="2">
    <location>
        <begin position="365"/>
        <end position="375"/>
    </location>
</feature>
<organism evidence="3 4">
    <name type="scientific">Cryptococcus deneoformans (strain JEC21 / ATCC MYA-565)</name>
    <name type="common">Cryptococcus neoformans var. neoformans serotype D</name>
    <dbReference type="NCBI Taxonomy" id="214684"/>
    <lineage>
        <taxon>Eukaryota</taxon>
        <taxon>Fungi</taxon>
        <taxon>Dikarya</taxon>
        <taxon>Basidiomycota</taxon>
        <taxon>Agaricomycotina</taxon>
        <taxon>Tremellomycetes</taxon>
        <taxon>Tremellales</taxon>
        <taxon>Cryptococcaceae</taxon>
        <taxon>Cryptococcus</taxon>
        <taxon>Cryptococcus neoformans species complex</taxon>
    </lineage>
</organism>
<reference evidence="3 4" key="1">
    <citation type="journal article" date="2005" name="Science">
        <title>The genome of the basidiomycetous yeast and human pathogen Cryptococcus neoformans.</title>
        <authorList>
            <person name="Loftus B.J."/>
            <person name="Fung E."/>
            <person name="Roncaglia P."/>
            <person name="Rowley D."/>
            <person name="Amedeo P."/>
            <person name="Bruno D."/>
            <person name="Vamathevan J."/>
            <person name="Miranda M."/>
            <person name="Anderson I.J."/>
            <person name="Fraser J.A."/>
            <person name="Allen J.E."/>
            <person name="Bosdet I.E."/>
            <person name="Brent M.R."/>
            <person name="Chiu R."/>
            <person name="Doering T.L."/>
            <person name="Donlin M.J."/>
            <person name="D'Souza C.A."/>
            <person name="Fox D.S."/>
            <person name="Grinberg V."/>
            <person name="Fu J."/>
            <person name="Fukushima M."/>
            <person name="Haas B.J."/>
            <person name="Huang J.C."/>
            <person name="Janbon G."/>
            <person name="Jones S.J."/>
            <person name="Koo H.L."/>
            <person name="Krzywinski M.I."/>
            <person name="Kwon-Chung J.K."/>
            <person name="Lengeler K.B."/>
            <person name="Maiti R."/>
            <person name="Marra M.A."/>
            <person name="Marra R.E."/>
            <person name="Mathewson C.A."/>
            <person name="Mitchell T.G."/>
            <person name="Pertea M."/>
            <person name="Riggs F.R."/>
            <person name="Salzberg S.L."/>
            <person name="Schein J.E."/>
            <person name="Shvartsbeyn A."/>
            <person name="Shin H."/>
            <person name="Shumway M."/>
            <person name="Specht C.A."/>
            <person name="Suh B.B."/>
            <person name="Tenney A."/>
            <person name="Utterback T.R."/>
            <person name="Wickes B.L."/>
            <person name="Wortman J.R."/>
            <person name="Wye N.H."/>
            <person name="Kronstad J.W."/>
            <person name="Lodge J.K."/>
            <person name="Heitman J."/>
            <person name="Davis R.W."/>
            <person name="Fraser C.M."/>
            <person name="Hyman R.W."/>
        </authorList>
    </citation>
    <scope>NUCLEOTIDE SEQUENCE [LARGE SCALE GENOMIC DNA]</scope>
    <source>
        <strain evidence="4">JEC21 / ATCC MYA-565</strain>
    </source>
</reference>
<comment type="similarity">
    <text evidence="1">Belongs to the PPP4R2 family.</text>
</comment>
<dbReference type="RefSeq" id="XP_568931.1">
    <property type="nucleotide sequence ID" value="XM_568931.2"/>
</dbReference>
<gene>
    <name evidence="3" type="ordered locus">CNB04320</name>
</gene>
<feature type="compositionally biased region" description="Polar residues" evidence="2">
    <location>
        <begin position="392"/>
        <end position="403"/>
    </location>
</feature>
<feature type="region of interest" description="Disordered" evidence="2">
    <location>
        <begin position="54"/>
        <end position="111"/>
    </location>
</feature>
<dbReference type="GO" id="GO:0030289">
    <property type="term" value="C:protein phosphatase 4 complex"/>
    <property type="evidence" value="ECO:0000318"/>
    <property type="project" value="GO_Central"/>
</dbReference>
<dbReference type="InParanoid" id="Q5KLR6"/>
<dbReference type="PANTHER" id="PTHR16487:SF0">
    <property type="entry name" value="PROTEIN PHOSPHATASE 4 REGULATORY SUBUNIT 2-RELATED"/>
    <property type="match status" value="1"/>
</dbReference>
<dbReference type="Proteomes" id="UP000002149">
    <property type="component" value="Chromosome 2"/>
</dbReference>
<dbReference type="PANTHER" id="PTHR16487">
    <property type="entry name" value="PPP4R2-RELATED PROTEIN"/>
    <property type="match status" value="1"/>
</dbReference>
<dbReference type="InterPro" id="IPR015267">
    <property type="entry name" value="PPP4R2"/>
</dbReference>
<protein>
    <submittedName>
        <fullName evidence="3">Uncharacterized protein</fullName>
    </submittedName>
</protein>
<feature type="compositionally biased region" description="Basic and acidic residues" evidence="2">
    <location>
        <begin position="538"/>
        <end position="559"/>
    </location>
</feature>
<feature type="region of interest" description="Disordered" evidence="2">
    <location>
        <begin position="136"/>
        <end position="164"/>
    </location>
</feature>
<dbReference type="GO" id="GO:0005737">
    <property type="term" value="C:cytoplasm"/>
    <property type="evidence" value="ECO:0000318"/>
    <property type="project" value="GO_Central"/>
</dbReference>
<name>Q5KLR6_CRYD1</name>
<feature type="compositionally biased region" description="Basic and acidic residues" evidence="2">
    <location>
        <begin position="475"/>
        <end position="496"/>
    </location>
</feature>
<dbReference type="GeneID" id="3255610"/>
<keyword evidence="4" id="KW-1185">Reference proteome</keyword>
<feature type="region of interest" description="Disordered" evidence="2">
    <location>
        <begin position="322"/>
        <end position="593"/>
    </location>
</feature>
<dbReference type="Pfam" id="PF09184">
    <property type="entry name" value="PPP4R2"/>
    <property type="match status" value="1"/>
</dbReference>
<dbReference type="AlphaFoldDB" id="Q5KLR6"/>
<feature type="region of interest" description="Disordered" evidence="2">
    <location>
        <begin position="280"/>
        <end position="302"/>
    </location>
</feature>
<evidence type="ECO:0000256" key="2">
    <source>
        <dbReference type="SAM" id="MobiDB-lite"/>
    </source>
</evidence>
<dbReference type="HOGENOM" id="CLU_460048_0_0_1"/>
<evidence type="ECO:0000256" key="1">
    <source>
        <dbReference type="ARBA" id="ARBA00009207"/>
    </source>
</evidence>
<dbReference type="eggNOG" id="ENOG502SBAY">
    <property type="taxonomic scope" value="Eukaryota"/>
</dbReference>
<dbReference type="PaxDb" id="214684-Q5KLR6"/>
<dbReference type="EMBL" id="AE017342">
    <property type="protein sequence ID" value="AAW41624.1"/>
    <property type="molecule type" value="Genomic_DNA"/>
</dbReference>
<dbReference type="STRING" id="214684.Q5KLR6"/>